<dbReference type="AlphaFoldDB" id="A0A2D0KK84"/>
<protein>
    <submittedName>
        <fullName evidence="1">Uncharacterized protein</fullName>
    </submittedName>
</protein>
<evidence type="ECO:0000313" key="2">
    <source>
        <dbReference type="Proteomes" id="UP000222168"/>
    </source>
</evidence>
<reference evidence="1 2" key="1">
    <citation type="journal article" date="2017" name="Nat. Microbiol.">
        <title>Natural product diversity associated with the nematode symbionts Photorhabdus and Xenorhabdus.</title>
        <authorList>
            <person name="Tobias N.J."/>
            <person name="Wolff H."/>
            <person name="Djahanschiri B."/>
            <person name="Grundmann F."/>
            <person name="Kronenwerth M."/>
            <person name="Shi Y.M."/>
            <person name="Simonyi S."/>
            <person name="Grun P."/>
            <person name="Shapiro-Ilan D."/>
            <person name="Pidot S.J."/>
            <person name="Stinear T.P."/>
            <person name="Ebersberger I."/>
            <person name="Bode H.B."/>
        </authorList>
    </citation>
    <scope>NUCLEOTIDE SEQUENCE [LARGE SCALE GENOMIC DNA]</scope>
    <source>
        <strain evidence="1 2">DSM 22670</strain>
    </source>
</reference>
<dbReference type="OrthoDB" id="6445570at2"/>
<dbReference type="Proteomes" id="UP000222168">
    <property type="component" value="Unassembled WGS sequence"/>
</dbReference>
<proteinExistence type="predicted"/>
<sequence length="176" mass="19655">MKVLFNIILIALSLIIQPALAWQDYKFTFANNTPFQSVHVSVYQTYCVLPIEGLADVTIPMLLPPSSSYTWAIQDVNSGRCWQGQKGVVWKVSKTITPARTDPNACLVGWNTAWYFAAPPYWGMGILTNCDSLIKQATCNNKNCLNYCPNTDLNCSVKNYIEDFGSNDPVIVSIVF</sequence>
<dbReference type="EMBL" id="NJAK01000001">
    <property type="protein sequence ID" value="PHM63802.1"/>
    <property type="molecule type" value="Genomic_DNA"/>
</dbReference>
<evidence type="ECO:0000313" key="1">
    <source>
        <dbReference type="EMBL" id="PHM63802.1"/>
    </source>
</evidence>
<keyword evidence="2" id="KW-1185">Reference proteome</keyword>
<comment type="caution">
    <text evidence="1">The sequence shown here is derived from an EMBL/GenBank/DDBJ whole genome shotgun (WGS) entry which is preliminary data.</text>
</comment>
<name>A0A2D0KK84_9GAMM</name>
<gene>
    <name evidence="1" type="ORF">Xish_03076</name>
</gene>
<dbReference type="RefSeq" id="WP_099118551.1">
    <property type="nucleotide sequence ID" value="NZ_NJAK01000001.1"/>
</dbReference>
<accession>A0A2D0KK84</accession>
<organism evidence="1 2">
    <name type="scientific">Xenorhabdus ishibashii</name>
    <dbReference type="NCBI Taxonomy" id="1034471"/>
    <lineage>
        <taxon>Bacteria</taxon>
        <taxon>Pseudomonadati</taxon>
        <taxon>Pseudomonadota</taxon>
        <taxon>Gammaproteobacteria</taxon>
        <taxon>Enterobacterales</taxon>
        <taxon>Morganellaceae</taxon>
        <taxon>Xenorhabdus</taxon>
    </lineage>
</organism>